<feature type="transmembrane region" description="Helical" evidence="6">
    <location>
        <begin position="39"/>
        <end position="56"/>
    </location>
</feature>
<evidence type="ECO:0000313" key="7">
    <source>
        <dbReference type="EMBL" id="CZF85353.1"/>
    </source>
</evidence>
<evidence type="ECO:0000256" key="5">
    <source>
        <dbReference type="ARBA" id="ARBA00023136"/>
    </source>
</evidence>
<dbReference type="PANTHER" id="PTHR43701">
    <property type="entry name" value="MEMBRANE TRANSPORTER PROTEIN MJ0441-RELATED"/>
    <property type="match status" value="1"/>
</dbReference>
<evidence type="ECO:0000256" key="4">
    <source>
        <dbReference type="ARBA" id="ARBA00022989"/>
    </source>
</evidence>
<evidence type="ECO:0000256" key="3">
    <source>
        <dbReference type="ARBA" id="ARBA00022692"/>
    </source>
</evidence>
<organism evidence="7 8">
    <name type="scientific">Grimontia marina</name>
    <dbReference type="NCBI Taxonomy" id="646534"/>
    <lineage>
        <taxon>Bacteria</taxon>
        <taxon>Pseudomonadati</taxon>
        <taxon>Pseudomonadota</taxon>
        <taxon>Gammaproteobacteria</taxon>
        <taxon>Vibrionales</taxon>
        <taxon>Vibrionaceae</taxon>
        <taxon>Grimontia</taxon>
    </lineage>
</organism>
<comment type="subcellular location">
    <subcellularLocation>
        <location evidence="6">Cell membrane</location>
        <topology evidence="6">Multi-pass membrane protein</topology>
    </subcellularLocation>
    <subcellularLocation>
        <location evidence="1">Membrane</location>
        <topology evidence="1">Multi-pass membrane protein</topology>
    </subcellularLocation>
</comment>
<proteinExistence type="inferred from homology"/>
<keyword evidence="3 6" id="KW-0812">Transmembrane</keyword>
<dbReference type="Proteomes" id="UP000073601">
    <property type="component" value="Unassembled WGS sequence"/>
</dbReference>
<dbReference type="AlphaFoldDB" id="A0A128FEX8"/>
<accession>A0A128FEX8</accession>
<keyword evidence="5 6" id="KW-0472">Membrane</keyword>
<dbReference type="InterPro" id="IPR002781">
    <property type="entry name" value="TM_pro_TauE-like"/>
</dbReference>
<evidence type="ECO:0000313" key="8">
    <source>
        <dbReference type="Proteomes" id="UP000073601"/>
    </source>
</evidence>
<dbReference type="Pfam" id="PF01925">
    <property type="entry name" value="TauE"/>
    <property type="match status" value="1"/>
</dbReference>
<feature type="transmembrane region" description="Helical" evidence="6">
    <location>
        <begin position="226"/>
        <end position="244"/>
    </location>
</feature>
<dbReference type="EMBL" id="FIZY01000036">
    <property type="protein sequence ID" value="CZF85353.1"/>
    <property type="molecule type" value="Genomic_DNA"/>
</dbReference>
<feature type="transmembrane region" description="Helical" evidence="6">
    <location>
        <begin position="90"/>
        <end position="107"/>
    </location>
</feature>
<feature type="transmembrane region" description="Helical" evidence="6">
    <location>
        <begin position="127"/>
        <end position="160"/>
    </location>
</feature>
<sequence>MALLGALFIGFSLAILGSGGAIITIPVLVYGTGMPEKEAIMSSLIVVGVLSLLSSLKNPFTKNINIRLLLAFGVPSVLGAYLGADAAVDAPVITQLIVLSFFMYIAGGKMLFSTRTPKIKQTPTTLFPIFIVGGFVGFLTGFVGVGGGFLIVPALILAAGLQFDEALATSLILITLNAIFGLTGYLTSSPDQFFALRWADLTQVILLGAIGVLFGGRLRTFFPQTYMTRLFGALLMIISTVFVFNQIL</sequence>
<keyword evidence="8" id="KW-1185">Reference proteome</keyword>
<evidence type="ECO:0000256" key="1">
    <source>
        <dbReference type="ARBA" id="ARBA00004141"/>
    </source>
</evidence>
<dbReference type="RefSeq" id="WP_062712646.1">
    <property type="nucleotide sequence ID" value="NZ_CAWRCI010000036.1"/>
</dbReference>
<protein>
    <recommendedName>
        <fullName evidence="6">Probable membrane transporter protein</fullName>
    </recommendedName>
</protein>
<keyword evidence="6" id="KW-1003">Cell membrane</keyword>
<keyword evidence="4 6" id="KW-1133">Transmembrane helix</keyword>
<feature type="transmembrane region" description="Helical" evidence="6">
    <location>
        <begin position="166"/>
        <end position="187"/>
    </location>
</feature>
<feature type="transmembrane region" description="Helical" evidence="6">
    <location>
        <begin position="194"/>
        <end position="214"/>
    </location>
</feature>
<gene>
    <name evidence="7" type="ORF">GMA8713_03498</name>
</gene>
<dbReference type="PANTHER" id="PTHR43701:SF2">
    <property type="entry name" value="MEMBRANE TRANSPORTER PROTEIN YJNA-RELATED"/>
    <property type="match status" value="1"/>
</dbReference>
<dbReference type="InterPro" id="IPR051598">
    <property type="entry name" value="TSUP/Inactive_protease-like"/>
</dbReference>
<feature type="transmembrane region" description="Helical" evidence="6">
    <location>
        <begin position="68"/>
        <end position="84"/>
    </location>
</feature>
<evidence type="ECO:0000256" key="6">
    <source>
        <dbReference type="RuleBase" id="RU363041"/>
    </source>
</evidence>
<comment type="similarity">
    <text evidence="2 6">Belongs to the 4-toluene sulfonate uptake permease (TSUP) (TC 2.A.102) family.</text>
</comment>
<dbReference type="GO" id="GO:0005886">
    <property type="term" value="C:plasma membrane"/>
    <property type="evidence" value="ECO:0007669"/>
    <property type="project" value="UniProtKB-SubCell"/>
</dbReference>
<reference evidence="8" key="1">
    <citation type="submission" date="2016-02" db="EMBL/GenBank/DDBJ databases">
        <authorList>
            <person name="Rodrigo-Torres Lidia"/>
            <person name="Arahal R.David."/>
        </authorList>
    </citation>
    <scope>NUCLEOTIDE SEQUENCE [LARGE SCALE GENOMIC DNA]</scope>
    <source>
        <strain evidence="8">CECT 8713</strain>
    </source>
</reference>
<evidence type="ECO:0000256" key="2">
    <source>
        <dbReference type="ARBA" id="ARBA00009142"/>
    </source>
</evidence>
<dbReference type="OrthoDB" id="8559161at2"/>
<name>A0A128FEX8_9GAMM</name>